<dbReference type="InterPro" id="IPR036291">
    <property type="entry name" value="NAD(P)-bd_dom_sf"/>
</dbReference>
<dbReference type="SUPFAM" id="SSF51735">
    <property type="entry name" value="NAD(P)-binding Rossmann-fold domains"/>
    <property type="match status" value="1"/>
</dbReference>
<dbReference type="PANTHER" id="PTHR42940">
    <property type="entry name" value="ALCOHOL DEHYDROGENASE 1-RELATED"/>
    <property type="match status" value="1"/>
</dbReference>
<evidence type="ECO:0000256" key="1">
    <source>
        <dbReference type="ARBA" id="ARBA00001947"/>
    </source>
</evidence>
<evidence type="ECO:0000256" key="3">
    <source>
        <dbReference type="ARBA" id="ARBA00022833"/>
    </source>
</evidence>
<gene>
    <name evidence="6" type="ORF">EW145_g4327</name>
</gene>
<dbReference type="GO" id="GO:0004022">
    <property type="term" value="F:alcohol dehydrogenase (NAD+) activity"/>
    <property type="evidence" value="ECO:0007669"/>
    <property type="project" value="TreeGrafter"/>
</dbReference>
<comment type="cofactor">
    <cofactor evidence="1">
        <name>Zn(2+)</name>
        <dbReference type="ChEBI" id="CHEBI:29105"/>
    </cofactor>
</comment>
<evidence type="ECO:0000256" key="4">
    <source>
        <dbReference type="ARBA" id="ARBA00023002"/>
    </source>
</evidence>
<keyword evidence="2" id="KW-0479">Metal-binding</keyword>
<accession>A0A4S4L5C5</accession>
<protein>
    <recommendedName>
        <fullName evidence="8">Alcohol dehydrogenase-like C-terminal domain-containing protein</fullName>
    </recommendedName>
</protein>
<dbReference type="GO" id="GO:0046872">
    <property type="term" value="F:metal ion binding"/>
    <property type="evidence" value="ECO:0007669"/>
    <property type="project" value="UniProtKB-KW"/>
</dbReference>
<comment type="caution">
    <text evidence="6">The sequence shown here is derived from an EMBL/GenBank/DDBJ whole genome shotgun (WGS) entry which is preliminary data.</text>
</comment>
<keyword evidence="4" id="KW-0560">Oxidoreductase</keyword>
<dbReference type="GO" id="GO:0005737">
    <property type="term" value="C:cytoplasm"/>
    <property type="evidence" value="ECO:0007669"/>
    <property type="project" value="TreeGrafter"/>
</dbReference>
<evidence type="ECO:0000313" key="7">
    <source>
        <dbReference type="Proteomes" id="UP000308199"/>
    </source>
</evidence>
<name>A0A4S4L5C5_9AGAM</name>
<evidence type="ECO:0000256" key="5">
    <source>
        <dbReference type="ARBA" id="ARBA00023027"/>
    </source>
</evidence>
<keyword evidence="3" id="KW-0862">Zinc</keyword>
<dbReference type="AlphaFoldDB" id="A0A4S4L5C5"/>
<dbReference type="Gene3D" id="3.40.50.720">
    <property type="entry name" value="NAD(P)-binding Rossmann-like Domain"/>
    <property type="match status" value="1"/>
</dbReference>
<dbReference type="OrthoDB" id="1879366at2759"/>
<evidence type="ECO:0000313" key="6">
    <source>
        <dbReference type="EMBL" id="THH06081.1"/>
    </source>
</evidence>
<keyword evidence="7" id="KW-1185">Reference proteome</keyword>
<proteinExistence type="predicted"/>
<dbReference type="PANTHER" id="PTHR42940:SF3">
    <property type="entry name" value="ALCOHOL DEHYDROGENASE 1-RELATED"/>
    <property type="match status" value="1"/>
</dbReference>
<keyword evidence="5" id="KW-0520">NAD</keyword>
<evidence type="ECO:0008006" key="8">
    <source>
        <dbReference type="Google" id="ProtNLM"/>
    </source>
</evidence>
<reference evidence="6 7" key="1">
    <citation type="submission" date="2019-02" db="EMBL/GenBank/DDBJ databases">
        <title>Genome sequencing of the rare red list fungi Phellinidium pouzarii.</title>
        <authorList>
            <person name="Buettner E."/>
            <person name="Kellner H."/>
        </authorList>
    </citation>
    <scope>NUCLEOTIDE SEQUENCE [LARGE SCALE GENOMIC DNA]</scope>
    <source>
        <strain evidence="6 7">DSM 108285</strain>
    </source>
</reference>
<sequence>MGLRVIATDTGDEKRDLCLSLGVGKYIDFRESTDPLEDVVAVTEGSAHATIISAVGILPGGVLSIPIAAKAVRGLTIRGILLREDDSSNCQQTIEVVKNAATGGKAKYRFTVQGLSELEQVYKEMEKGLTIRRVVLDMSNRPYFPILEYRVDIRSLGMIYLSGQGDIEGHLSVIATHQEFNDLNVYGIKTDKGLTYLLKLGLGVTQVANIKREVHAYTNLLPRLQGTAVLRFYGFYQGKDSRGRQVGCIILEDHVEPVGTLTTLPLNEKIEAVRKIGCMHLAGLQPVIDLAGNNIVRMIDGGFRVVHFPELKLHDCKWDGDLREKGDVPPISEFRCGALLEIGKEMAANSDQFPVVYFEGQAYLDFGVENTTTREVHT</sequence>
<dbReference type="EMBL" id="SGPK01000217">
    <property type="protein sequence ID" value="THH06081.1"/>
    <property type="molecule type" value="Genomic_DNA"/>
</dbReference>
<dbReference type="Proteomes" id="UP000308199">
    <property type="component" value="Unassembled WGS sequence"/>
</dbReference>
<organism evidence="6 7">
    <name type="scientific">Phellinidium pouzarii</name>
    <dbReference type="NCBI Taxonomy" id="167371"/>
    <lineage>
        <taxon>Eukaryota</taxon>
        <taxon>Fungi</taxon>
        <taxon>Dikarya</taxon>
        <taxon>Basidiomycota</taxon>
        <taxon>Agaricomycotina</taxon>
        <taxon>Agaricomycetes</taxon>
        <taxon>Hymenochaetales</taxon>
        <taxon>Hymenochaetaceae</taxon>
        <taxon>Phellinidium</taxon>
    </lineage>
</organism>
<evidence type="ECO:0000256" key="2">
    <source>
        <dbReference type="ARBA" id="ARBA00022723"/>
    </source>
</evidence>